<comment type="caution">
    <text evidence="1">The sequence shown here is derived from an EMBL/GenBank/DDBJ whole genome shotgun (WGS) entry which is preliminary data.</text>
</comment>
<protein>
    <submittedName>
        <fullName evidence="1">Uncharacterized protein</fullName>
    </submittedName>
</protein>
<organism evidence="1 2">
    <name type="scientific">Scylla paramamosain</name>
    <name type="common">Mud crab</name>
    <dbReference type="NCBI Taxonomy" id="85552"/>
    <lineage>
        <taxon>Eukaryota</taxon>
        <taxon>Metazoa</taxon>
        <taxon>Ecdysozoa</taxon>
        <taxon>Arthropoda</taxon>
        <taxon>Crustacea</taxon>
        <taxon>Multicrustacea</taxon>
        <taxon>Malacostraca</taxon>
        <taxon>Eumalacostraca</taxon>
        <taxon>Eucarida</taxon>
        <taxon>Decapoda</taxon>
        <taxon>Pleocyemata</taxon>
        <taxon>Brachyura</taxon>
        <taxon>Eubrachyura</taxon>
        <taxon>Portunoidea</taxon>
        <taxon>Portunidae</taxon>
        <taxon>Portuninae</taxon>
        <taxon>Scylla</taxon>
    </lineage>
</organism>
<dbReference type="AlphaFoldDB" id="A0AAW0V614"/>
<reference evidence="1 2" key="1">
    <citation type="submission" date="2023-03" db="EMBL/GenBank/DDBJ databases">
        <title>High-quality genome of Scylla paramamosain provides insights in environmental adaptation.</title>
        <authorList>
            <person name="Zhang L."/>
        </authorList>
    </citation>
    <scope>NUCLEOTIDE SEQUENCE [LARGE SCALE GENOMIC DNA]</scope>
    <source>
        <strain evidence="1">LZ_2023a</strain>
        <tissue evidence="1">Muscle</tissue>
    </source>
</reference>
<dbReference type="Proteomes" id="UP001487740">
    <property type="component" value="Unassembled WGS sequence"/>
</dbReference>
<proteinExistence type="predicted"/>
<sequence>MVELRNEDPSSFQNFMRMSPAMFDELLNRLTPRLTRPSTNYRANLELGLLGHLGWLLLWHLERLGGHLPLSKPAAVIMSSSDSGEEWASLPPASSFTTTGGWPTTCLFMGLAFRMKLTPPSALFPRLHMLRSLLPSGMWFWTLWGS</sequence>
<accession>A0AAW0V614</accession>
<gene>
    <name evidence="1" type="ORF">O3P69_002283</name>
</gene>
<evidence type="ECO:0000313" key="2">
    <source>
        <dbReference type="Proteomes" id="UP001487740"/>
    </source>
</evidence>
<name>A0AAW0V614_SCYPA</name>
<dbReference type="EMBL" id="JARAKH010000001">
    <property type="protein sequence ID" value="KAK8407626.1"/>
    <property type="molecule type" value="Genomic_DNA"/>
</dbReference>
<evidence type="ECO:0000313" key="1">
    <source>
        <dbReference type="EMBL" id="KAK8407626.1"/>
    </source>
</evidence>
<keyword evidence="2" id="KW-1185">Reference proteome</keyword>